<dbReference type="SUPFAM" id="SSF52540">
    <property type="entry name" value="P-loop containing nucleoside triphosphate hydrolases"/>
    <property type="match status" value="2"/>
</dbReference>
<dbReference type="InterPro" id="IPR011545">
    <property type="entry name" value="DEAD/DEAH_box_helicase_dom"/>
</dbReference>
<evidence type="ECO:0000256" key="3">
    <source>
        <dbReference type="SAM" id="SignalP"/>
    </source>
</evidence>
<evidence type="ECO:0000313" key="6">
    <source>
        <dbReference type="WBParaSite" id="SVE_1250100.1"/>
    </source>
</evidence>
<dbReference type="InterPro" id="IPR014001">
    <property type="entry name" value="Helicase_ATP-bd"/>
</dbReference>
<reference evidence="5" key="1">
    <citation type="submission" date="2014-07" db="EMBL/GenBank/DDBJ databases">
        <authorList>
            <person name="Martin A.A"/>
            <person name="De Silva N."/>
        </authorList>
    </citation>
    <scope>NUCLEOTIDE SEQUENCE</scope>
</reference>
<reference evidence="6" key="2">
    <citation type="submission" date="2015-08" db="UniProtKB">
        <authorList>
            <consortium name="WormBaseParasite"/>
        </authorList>
    </citation>
    <scope>IDENTIFICATION</scope>
</reference>
<dbReference type="InterPro" id="IPR027417">
    <property type="entry name" value="P-loop_NTPase"/>
</dbReference>
<dbReference type="PROSITE" id="PS51192">
    <property type="entry name" value="HELICASE_ATP_BIND_1"/>
    <property type="match status" value="1"/>
</dbReference>
<feature type="chain" id="PRO_5005330084" evidence="3">
    <location>
        <begin position="28"/>
        <end position="211"/>
    </location>
</feature>
<dbReference type="AlphaFoldDB" id="A0A0K0FRH1"/>
<keyword evidence="2" id="KW-0347">Helicase</keyword>
<dbReference type="Proteomes" id="UP000035680">
    <property type="component" value="Unassembled WGS sequence"/>
</dbReference>
<keyword evidence="2" id="KW-0547">Nucleotide-binding</keyword>
<dbReference type="GO" id="GO:0004386">
    <property type="term" value="F:helicase activity"/>
    <property type="evidence" value="ECO:0007669"/>
    <property type="project" value="UniProtKB-KW"/>
</dbReference>
<organism evidence="5 6">
    <name type="scientific">Strongyloides venezuelensis</name>
    <name type="common">Threadworm</name>
    <dbReference type="NCBI Taxonomy" id="75913"/>
    <lineage>
        <taxon>Eukaryota</taxon>
        <taxon>Metazoa</taxon>
        <taxon>Ecdysozoa</taxon>
        <taxon>Nematoda</taxon>
        <taxon>Chromadorea</taxon>
        <taxon>Rhabditida</taxon>
        <taxon>Tylenchina</taxon>
        <taxon>Panagrolaimomorpha</taxon>
        <taxon>Strongyloidoidea</taxon>
        <taxon>Strongyloididae</taxon>
        <taxon>Strongyloides</taxon>
    </lineage>
</organism>
<dbReference type="PANTHER" id="PTHR47958">
    <property type="entry name" value="ATP-DEPENDENT RNA HELICASE DBP3"/>
    <property type="match status" value="1"/>
</dbReference>
<evidence type="ECO:0000256" key="1">
    <source>
        <dbReference type="ARBA" id="ARBA00022801"/>
    </source>
</evidence>
<dbReference type="Pfam" id="PF00270">
    <property type="entry name" value="DEAD"/>
    <property type="match status" value="1"/>
</dbReference>
<evidence type="ECO:0000313" key="5">
    <source>
        <dbReference type="Proteomes" id="UP000035680"/>
    </source>
</evidence>
<keyword evidence="3" id="KW-0732">Signal</keyword>
<protein>
    <submittedName>
        <fullName evidence="6">Helicase ATP-binding domain-containing protein</fullName>
    </submittedName>
</protein>
<feature type="domain" description="Helicase ATP-binding" evidence="4">
    <location>
        <begin position="1"/>
        <end position="134"/>
    </location>
</feature>
<keyword evidence="1" id="KW-0378">Hydrolase</keyword>
<keyword evidence="2" id="KW-0067">ATP-binding</keyword>
<name>A0A0K0FRH1_STRVS</name>
<feature type="signal peptide" evidence="3">
    <location>
        <begin position="1"/>
        <end position="27"/>
    </location>
</feature>
<dbReference type="STRING" id="75913.A0A0K0FRH1"/>
<keyword evidence="5" id="KW-1185">Reference proteome</keyword>
<evidence type="ECO:0000256" key="2">
    <source>
        <dbReference type="ARBA" id="ARBA00022806"/>
    </source>
</evidence>
<accession>A0A0K0FRH1</accession>
<dbReference type="GO" id="GO:0003676">
    <property type="term" value="F:nucleic acid binding"/>
    <property type="evidence" value="ECO:0007669"/>
    <property type="project" value="InterPro"/>
</dbReference>
<dbReference type="Gene3D" id="3.40.50.300">
    <property type="entry name" value="P-loop containing nucleotide triphosphate hydrolases"/>
    <property type="match status" value="1"/>
</dbReference>
<dbReference type="WBParaSite" id="SVE_1250100.1">
    <property type="protein sequence ID" value="SVE_1250100.1"/>
    <property type="gene ID" value="SVE_1250100"/>
</dbReference>
<dbReference type="GO" id="GO:0005524">
    <property type="term" value="F:ATP binding"/>
    <property type="evidence" value="ECO:0007669"/>
    <property type="project" value="InterPro"/>
</dbReference>
<proteinExistence type="predicted"/>
<evidence type="ECO:0000259" key="4">
    <source>
        <dbReference type="PROSITE" id="PS51192"/>
    </source>
</evidence>
<sequence length="211" mass="24428">MLRTDWKSRGRVLFALIIALTRKLVLQIHEHVRKFCDRYQYGCIKLYERISSGYIQREHDSRCDILVTTPGRLNEFLFKGYVHPKKLRYVVLDEVDRLKKHNFANDIINILESPSCVHINVKAKFTNFFNILTRGITIFPVNGPKKISNIIHTFICVDGVNKNRMCGDIIDAENEMANSFVLPSRKTLILVGEKRTSDILANFFIEKGIKA</sequence>
<dbReference type="GO" id="GO:0016787">
    <property type="term" value="F:hydrolase activity"/>
    <property type="evidence" value="ECO:0007669"/>
    <property type="project" value="UniProtKB-KW"/>
</dbReference>